<feature type="compositionally biased region" description="Low complexity" evidence="1">
    <location>
        <begin position="84"/>
        <end position="113"/>
    </location>
</feature>
<dbReference type="KEGG" id="fcy:FRACYDRAFT_244869"/>
<name>A0A1E7F0X1_9STRA</name>
<feature type="region of interest" description="Disordered" evidence="1">
    <location>
        <begin position="297"/>
        <end position="316"/>
    </location>
</feature>
<dbReference type="InParanoid" id="A0A1E7F0X1"/>
<protein>
    <recommendedName>
        <fullName evidence="4">Cyanocobalamin reductase (cyanide-eliminating)</fullName>
    </recommendedName>
</protein>
<keyword evidence="3" id="KW-1185">Reference proteome</keyword>
<dbReference type="OrthoDB" id="409189at2759"/>
<proteinExistence type="predicted"/>
<dbReference type="EMBL" id="KV784366">
    <property type="protein sequence ID" value="OEU11746.1"/>
    <property type="molecule type" value="Genomic_DNA"/>
</dbReference>
<dbReference type="Proteomes" id="UP000095751">
    <property type="component" value="Unassembled WGS sequence"/>
</dbReference>
<accession>A0A1E7F0X1</accession>
<evidence type="ECO:0000313" key="3">
    <source>
        <dbReference type="Proteomes" id="UP000095751"/>
    </source>
</evidence>
<reference evidence="2 3" key="1">
    <citation type="submission" date="2016-09" db="EMBL/GenBank/DDBJ databases">
        <title>Extensive genetic diversity and differential bi-allelic expression allows diatom success in the polar Southern Ocean.</title>
        <authorList>
            <consortium name="DOE Joint Genome Institute"/>
            <person name="Mock T."/>
            <person name="Otillar R.P."/>
            <person name="Strauss J."/>
            <person name="Dupont C."/>
            <person name="Frickenhaus S."/>
            <person name="Maumus F."/>
            <person name="Mcmullan M."/>
            <person name="Sanges R."/>
            <person name="Schmutz J."/>
            <person name="Toseland A."/>
            <person name="Valas R."/>
            <person name="Veluchamy A."/>
            <person name="Ward B.J."/>
            <person name="Allen A."/>
            <person name="Barry K."/>
            <person name="Falciatore A."/>
            <person name="Ferrante M."/>
            <person name="Fortunato A.E."/>
            <person name="Gloeckner G."/>
            <person name="Gruber A."/>
            <person name="Hipkin R."/>
            <person name="Janech M."/>
            <person name="Kroth P."/>
            <person name="Leese F."/>
            <person name="Lindquist E."/>
            <person name="Lyon B.R."/>
            <person name="Martin J."/>
            <person name="Mayer C."/>
            <person name="Parker M."/>
            <person name="Quesneville H."/>
            <person name="Raymond J."/>
            <person name="Uhlig C."/>
            <person name="Valentin K.U."/>
            <person name="Worden A.Z."/>
            <person name="Armbrust E.V."/>
            <person name="Bowler C."/>
            <person name="Green B."/>
            <person name="Moulton V."/>
            <person name="Van Oosterhout C."/>
            <person name="Grigoriev I."/>
        </authorList>
    </citation>
    <scope>NUCLEOTIDE SEQUENCE [LARGE SCALE GENOMIC DNA]</scope>
    <source>
        <strain evidence="2 3">CCMP1102</strain>
    </source>
</reference>
<evidence type="ECO:0008006" key="4">
    <source>
        <dbReference type="Google" id="ProtNLM"/>
    </source>
</evidence>
<evidence type="ECO:0000256" key="1">
    <source>
        <dbReference type="SAM" id="MobiDB-lite"/>
    </source>
</evidence>
<feature type="region of interest" description="Disordered" evidence="1">
    <location>
        <begin position="81"/>
        <end position="129"/>
    </location>
</feature>
<evidence type="ECO:0000313" key="2">
    <source>
        <dbReference type="EMBL" id="OEU11746.1"/>
    </source>
</evidence>
<organism evidence="2 3">
    <name type="scientific">Fragilariopsis cylindrus CCMP1102</name>
    <dbReference type="NCBI Taxonomy" id="635003"/>
    <lineage>
        <taxon>Eukaryota</taxon>
        <taxon>Sar</taxon>
        <taxon>Stramenopiles</taxon>
        <taxon>Ochrophyta</taxon>
        <taxon>Bacillariophyta</taxon>
        <taxon>Bacillariophyceae</taxon>
        <taxon>Bacillariophycidae</taxon>
        <taxon>Bacillariales</taxon>
        <taxon>Bacillariaceae</taxon>
        <taxon>Fragilariopsis</taxon>
    </lineage>
</organism>
<gene>
    <name evidence="2" type="ORF">FRACYDRAFT_244869</name>
</gene>
<dbReference type="AlphaFoldDB" id="A0A1E7F0X1"/>
<sequence length="367" mass="41783">MKSSSNSSSFDEIRLKENLFKAGFDICHGPFSPKLYNDRIEEDGLIESGTLFPLPETITAYLIGNTKHLWPIFLRWLDNENKKQQQQQQQQRANDVDVINNDDNGNDNNGINKSNKEEEGNNGDDEILISDPLDTYEQTIIENSIRCELLPLYWYDLYYSSVYTNPVRLISMGRIASYAGFSYLDDETHLNIHPEYGTWHSYRAVLLVAVDEEDDDDDDNNSNDDANKNIALSLSLSSLISEEEAIASKLAFDNALQISSAIGISNEEEDDVGLIGTAKEVDVDAIKDQLCEELGEGKYNTNTDADNGNDSRRNKNNRKEEIPLAWMKLRDSISIGRQKYKYDNNQLLYHYTKDTKCLIDGMKQLNK</sequence>
<feature type="compositionally biased region" description="Polar residues" evidence="1">
    <location>
        <begin position="299"/>
        <end position="308"/>
    </location>
</feature>